<keyword evidence="3" id="KW-1185">Reference proteome</keyword>
<protein>
    <submittedName>
        <fullName evidence="4">Uncharacterized protein LOC108664999</fullName>
    </submittedName>
</protein>
<dbReference type="KEGG" id="hazt:108664999"/>
<evidence type="ECO:0000259" key="2">
    <source>
        <dbReference type="Pfam" id="PF10180"/>
    </source>
</evidence>
<proteinExistence type="predicted"/>
<name>A0A8B7N1V0_HYAAZ</name>
<evidence type="ECO:0000256" key="1">
    <source>
        <dbReference type="SAM" id="MobiDB-lite"/>
    </source>
</evidence>
<dbReference type="OrthoDB" id="10261563at2759"/>
<dbReference type="Proteomes" id="UP000694843">
    <property type="component" value="Unplaced"/>
</dbReference>
<dbReference type="Pfam" id="PF10180">
    <property type="entry name" value="WKF"/>
    <property type="match status" value="1"/>
</dbReference>
<dbReference type="PANTHER" id="PTHR22306:SF2">
    <property type="entry name" value="CHROMOSOME 7 OPEN READING FRAME 50"/>
    <property type="match status" value="1"/>
</dbReference>
<feature type="domain" description="WKF" evidence="2">
    <location>
        <begin position="134"/>
        <end position="195"/>
    </location>
</feature>
<dbReference type="OMA" id="NLECEVP"/>
<dbReference type="InterPro" id="IPR019327">
    <property type="entry name" value="WKF"/>
</dbReference>
<evidence type="ECO:0000313" key="4">
    <source>
        <dbReference type="RefSeq" id="XP_018007199.1"/>
    </source>
</evidence>
<feature type="compositionally biased region" description="Basic and acidic residues" evidence="1">
    <location>
        <begin position="54"/>
        <end position="64"/>
    </location>
</feature>
<sequence>MLDVSTKKSSKSKTVRTKEGAKIQQEHVELADKEERDSDASIPEEQQNKRIKTTRLEKRRERNASKSKTVRTKEEKNILKRGAKMPQELIELADKEESDSDTSIPDEQKTKQIRTMRMEKRREKLHHKSMEALKYLLKWKLDRSNWKYNRKIQVHLIQSCLNPHVMAKDNFPHFLEYAASIKGGSSIWLKTLCEEKIKEYDSKQALADEATIIPKDLKAAYKRAKKILANMGSVDADQSS</sequence>
<dbReference type="RefSeq" id="XP_018007199.1">
    <property type="nucleotide sequence ID" value="XM_018151710.2"/>
</dbReference>
<feature type="compositionally biased region" description="Basic and acidic residues" evidence="1">
    <location>
        <begin position="16"/>
        <end position="39"/>
    </location>
</feature>
<organism evidence="3 4">
    <name type="scientific">Hyalella azteca</name>
    <name type="common">Amphipod</name>
    <dbReference type="NCBI Taxonomy" id="294128"/>
    <lineage>
        <taxon>Eukaryota</taxon>
        <taxon>Metazoa</taxon>
        <taxon>Ecdysozoa</taxon>
        <taxon>Arthropoda</taxon>
        <taxon>Crustacea</taxon>
        <taxon>Multicrustacea</taxon>
        <taxon>Malacostraca</taxon>
        <taxon>Eumalacostraca</taxon>
        <taxon>Peracarida</taxon>
        <taxon>Amphipoda</taxon>
        <taxon>Senticaudata</taxon>
        <taxon>Talitrida</taxon>
        <taxon>Talitroidea</taxon>
        <taxon>Hyalellidae</taxon>
        <taxon>Hyalella</taxon>
    </lineage>
</organism>
<feature type="region of interest" description="Disordered" evidence="1">
    <location>
        <begin position="1"/>
        <end position="78"/>
    </location>
</feature>
<dbReference type="AlphaFoldDB" id="A0A8B7N1V0"/>
<accession>A0A8B7N1V0</accession>
<evidence type="ECO:0000313" key="3">
    <source>
        <dbReference type="Proteomes" id="UP000694843"/>
    </source>
</evidence>
<reference evidence="4" key="1">
    <citation type="submission" date="2025-08" db="UniProtKB">
        <authorList>
            <consortium name="RefSeq"/>
        </authorList>
    </citation>
    <scope>IDENTIFICATION</scope>
    <source>
        <tissue evidence="4">Whole organism</tissue>
    </source>
</reference>
<gene>
    <name evidence="4" type="primary">LOC108664999</name>
</gene>
<dbReference type="PANTHER" id="PTHR22306">
    <property type="entry name" value="CHROMOSOME 7 OPEN READING FRAME 50"/>
    <property type="match status" value="1"/>
</dbReference>
<dbReference type="GeneID" id="108664999"/>